<evidence type="ECO:0000313" key="3">
    <source>
        <dbReference type="Proteomes" id="UP000557566"/>
    </source>
</evidence>
<dbReference type="EMBL" id="JAAVMX010000005">
    <property type="protein sequence ID" value="KAF4508857.1"/>
    <property type="molecule type" value="Genomic_DNA"/>
</dbReference>
<name>A0A8H4PR27_9HYPO</name>
<gene>
    <name evidence="2" type="ORF">G6O67_005188</name>
</gene>
<keyword evidence="1" id="KW-1133">Transmembrane helix</keyword>
<keyword evidence="1" id="KW-0472">Membrane</keyword>
<dbReference type="Proteomes" id="UP000557566">
    <property type="component" value="Unassembled WGS sequence"/>
</dbReference>
<sequence>MGLFTTTVSYFAFTGLHLACFALALTVCGLYGGDIHHANQLDQYADSKWVYAVVVGALSALTCVVYFVPPVLRHAGIVAVAWNFVLFILWIAVFGVFASMFIKENAEGDNDIKRMKRAVWVDLANALLWLIAALAAAGYWWKHRETRSQFTGRAHV</sequence>
<evidence type="ECO:0000256" key="1">
    <source>
        <dbReference type="SAM" id="Phobius"/>
    </source>
</evidence>
<dbReference type="AlphaFoldDB" id="A0A8H4PR27"/>
<evidence type="ECO:0000313" key="2">
    <source>
        <dbReference type="EMBL" id="KAF4508857.1"/>
    </source>
</evidence>
<keyword evidence="3" id="KW-1185">Reference proteome</keyword>
<dbReference type="OrthoDB" id="5363290at2759"/>
<organism evidence="2 3">
    <name type="scientific">Ophiocordyceps sinensis</name>
    <dbReference type="NCBI Taxonomy" id="72228"/>
    <lineage>
        <taxon>Eukaryota</taxon>
        <taxon>Fungi</taxon>
        <taxon>Dikarya</taxon>
        <taxon>Ascomycota</taxon>
        <taxon>Pezizomycotina</taxon>
        <taxon>Sordariomycetes</taxon>
        <taxon>Hypocreomycetidae</taxon>
        <taxon>Hypocreales</taxon>
        <taxon>Ophiocordycipitaceae</taxon>
        <taxon>Ophiocordyceps</taxon>
    </lineage>
</organism>
<evidence type="ECO:0008006" key="4">
    <source>
        <dbReference type="Google" id="ProtNLM"/>
    </source>
</evidence>
<feature type="transmembrane region" description="Helical" evidence="1">
    <location>
        <begin position="12"/>
        <end position="33"/>
    </location>
</feature>
<keyword evidence="1" id="KW-0812">Transmembrane</keyword>
<feature type="transmembrane region" description="Helical" evidence="1">
    <location>
        <begin position="123"/>
        <end position="141"/>
    </location>
</feature>
<dbReference type="PANTHER" id="PTHR42083">
    <property type="entry name" value="MARVEL DOMAIN-CONTAINING PROTEIN"/>
    <property type="match status" value="1"/>
</dbReference>
<accession>A0A8H4PR27</accession>
<feature type="transmembrane region" description="Helical" evidence="1">
    <location>
        <begin position="49"/>
        <end position="68"/>
    </location>
</feature>
<feature type="transmembrane region" description="Helical" evidence="1">
    <location>
        <begin position="80"/>
        <end position="102"/>
    </location>
</feature>
<reference evidence="2 3" key="1">
    <citation type="journal article" date="2020" name="Genome Biol. Evol.">
        <title>A new high-quality draft genome assembly of the Chinese cordyceps Ophiocordyceps sinensis.</title>
        <authorList>
            <person name="Shu R."/>
            <person name="Zhang J."/>
            <person name="Meng Q."/>
            <person name="Zhang H."/>
            <person name="Zhou G."/>
            <person name="Li M."/>
            <person name="Wu P."/>
            <person name="Zhao Y."/>
            <person name="Chen C."/>
            <person name="Qin Q."/>
        </authorList>
    </citation>
    <scope>NUCLEOTIDE SEQUENCE [LARGE SCALE GENOMIC DNA]</scope>
    <source>
        <strain evidence="2 3">IOZ07</strain>
    </source>
</reference>
<protein>
    <recommendedName>
        <fullName evidence="4">MARVEL domain-containing protein</fullName>
    </recommendedName>
</protein>
<dbReference type="PANTHER" id="PTHR42083:SF1">
    <property type="entry name" value="MARVEL DOMAIN-CONTAINING PROTEIN"/>
    <property type="match status" value="1"/>
</dbReference>
<comment type="caution">
    <text evidence="2">The sequence shown here is derived from an EMBL/GenBank/DDBJ whole genome shotgun (WGS) entry which is preliminary data.</text>
</comment>
<proteinExistence type="predicted"/>